<proteinExistence type="inferred from homology"/>
<feature type="compositionally biased region" description="Pro residues" evidence="5">
    <location>
        <begin position="66"/>
        <end position="84"/>
    </location>
</feature>
<feature type="region of interest" description="Disordered" evidence="5">
    <location>
        <begin position="63"/>
        <end position="106"/>
    </location>
</feature>
<name>A0A3G6J8J4_9CORY</name>
<keyword evidence="8" id="KW-1185">Reference proteome</keyword>
<protein>
    <submittedName>
        <fullName evidence="7">Cutinase</fullName>
    </submittedName>
</protein>
<evidence type="ECO:0000313" key="7">
    <source>
        <dbReference type="EMBL" id="AZA12770.1"/>
    </source>
</evidence>
<organism evidence="7 8">
    <name type="scientific">Corynebacterium choanae</name>
    <dbReference type="NCBI Taxonomy" id="1862358"/>
    <lineage>
        <taxon>Bacteria</taxon>
        <taxon>Bacillati</taxon>
        <taxon>Actinomycetota</taxon>
        <taxon>Actinomycetes</taxon>
        <taxon>Mycobacteriales</taxon>
        <taxon>Corynebacteriaceae</taxon>
        <taxon>Corynebacterium</taxon>
    </lineage>
</organism>
<keyword evidence="4" id="KW-1015">Disulfide bond</keyword>
<dbReference type="InterPro" id="IPR029058">
    <property type="entry name" value="AB_hydrolase_fold"/>
</dbReference>
<dbReference type="SMART" id="SM01110">
    <property type="entry name" value="Cutinase"/>
    <property type="match status" value="1"/>
</dbReference>
<reference evidence="7 8" key="1">
    <citation type="submission" date="2018-11" db="EMBL/GenBank/DDBJ databases">
        <authorList>
            <person name="Kleinhagauer T."/>
            <person name="Glaeser S.P."/>
            <person name="Spergser J."/>
            <person name="Ruckert C."/>
            <person name="Kaempfer P."/>
            <person name="Busse H.-J."/>
        </authorList>
    </citation>
    <scope>NUCLEOTIDE SEQUENCE [LARGE SCALE GENOMIC DNA]</scope>
    <source>
        <strain evidence="7 8">200CH</strain>
    </source>
</reference>
<evidence type="ECO:0000256" key="5">
    <source>
        <dbReference type="SAM" id="MobiDB-lite"/>
    </source>
</evidence>
<feature type="chain" id="PRO_5039171542" evidence="6">
    <location>
        <begin position="29"/>
        <end position="504"/>
    </location>
</feature>
<evidence type="ECO:0000313" key="8">
    <source>
        <dbReference type="Proteomes" id="UP000269019"/>
    </source>
</evidence>
<evidence type="ECO:0000256" key="3">
    <source>
        <dbReference type="ARBA" id="ARBA00022801"/>
    </source>
</evidence>
<dbReference type="OrthoDB" id="4457739at2"/>
<accession>A0A3G6J8J4</accession>
<dbReference type="KEGG" id="ccho:CCHOA_01710"/>
<comment type="similarity">
    <text evidence="1">Belongs to the cutinase family.</text>
</comment>
<evidence type="ECO:0000256" key="2">
    <source>
        <dbReference type="ARBA" id="ARBA00022487"/>
    </source>
</evidence>
<dbReference type="PANTHER" id="PTHR33630:SF9">
    <property type="entry name" value="CUTINASE 4"/>
    <property type="match status" value="1"/>
</dbReference>
<dbReference type="PANTHER" id="PTHR33630">
    <property type="entry name" value="CUTINASE RV1984C-RELATED-RELATED"/>
    <property type="match status" value="1"/>
</dbReference>
<dbReference type="RefSeq" id="WP_123926063.1">
    <property type="nucleotide sequence ID" value="NZ_CP033896.1"/>
</dbReference>
<evidence type="ECO:0000256" key="6">
    <source>
        <dbReference type="SAM" id="SignalP"/>
    </source>
</evidence>
<feature type="signal peptide" evidence="6">
    <location>
        <begin position="1"/>
        <end position="28"/>
    </location>
</feature>
<dbReference type="EMBL" id="CP033896">
    <property type="protein sequence ID" value="AZA12770.1"/>
    <property type="molecule type" value="Genomic_DNA"/>
</dbReference>
<dbReference type="AlphaFoldDB" id="A0A3G6J8J4"/>
<sequence length="504" mass="51970" precursor="true">MGRRKTLRRGCSLLLTLGLCAAHGGVAAAAPDQFSNVTSATTPKVSTPVDPAVSTAVAVAESTVPPADPAPAPPAASAPAPQPVDPVVRTPVTDPEKPVATPVPTTTYGNGICPDAVILVARGSGELQQPPRTLPSGTVLNGWEGKRLRPLLERIDTNNVVIIAMPADTYEASPFWTEIYKTGVRTSAVGGAQAAIATAVDFEDRTGCHPSYVLLGYSQGAMALGMAERILALSGRLAGSVYIGDPYLEPHDPALVGTATGGKGIMYRTGPLFSSTALRFSPDVVEYCETADPVCDDTLPVVDQVRAGGVQPHLDYFAGRPERAEREQYVVERMNTMIARGRAAERLKVTRGAVIPPVWRMVVAGPPPAQRSNWMLELGYQIVADAVNAADQQAKVVNVLLAQGQQPIRPEDAQVGLISGGAALTLLALGDAFAAGGMPAVAAVLSSTPDALSSGLVALNALAGTISSPGSLLYGTNLSSWASSDITLLTSLSAAGSSLSAGSL</sequence>
<dbReference type="Proteomes" id="UP000269019">
    <property type="component" value="Chromosome"/>
</dbReference>
<dbReference type="Gene3D" id="3.40.50.1820">
    <property type="entry name" value="alpha/beta hydrolase"/>
    <property type="match status" value="1"/>
</dbReference>
<gene>
    <name evidence="7" type="ORF">CCHOA_01710</name>
</gene>
<dbReference type="InterPro" id="IPR000675">
    <property type="entry name" value="Cutinase/axe"/>
</dbReference>
<keyword evidence="2" id="KW-0719">Serine esterase</keyword>
<evidence type="ECO:0000256" key="4">
    <source>
        <dbReference type="ARBA" id="ARBA00023157"/>
    </source>
</evidence>
<evidence type="ECO:0000256" key="1">
    <source>
        <dbReference type="ARBA" id="ARBA00007534"/>
    </source>
</evidence>
<keyword evidence="3" id="KW-0378">Hydrolase</keyword>
<dbReference type="GO" id="GO:0052689">
    <property type="term" value="F:carboxylic ester hydrolase activity"/>
    <property type="evidence" value="ECO:0007669"/>
    <property type="project" value="UniProtKB-KW"/>
</dbReference>
<dbReference type="SUPFAM" id="SSF53474">
    <property type="entry name" value="alpha/beta-Hydrolases"/>
    <property type="match status" value="1"/>
</dbReference>
<keyword evidence="6" id="KW-0732">Signal</keyword>
<dbReference type="Pfam" id="PF01083">
    <property type="entry name" value="Cutinase"/>
    <property type="match status" value="1"/>
</dbReference>